<protein>
    <submittedName>
        <fullName evidence="1">Uncharacterized protein</fullName>
    </submittedName>
</protein>
<dbReference type="AlphaFoldDB" id="A0AAW1W7N2"/>
<evidence type="ECO:0000313" key="2">
    <source>
        <dbReference type="Proteomes" id="UP001457282"/>
    </source>
</evidence>
<reference evidence="1 2" key="1">
    <citation type="journal article" date="2023" name="G3 (Bethesda)">
        <title>A chromosome-length genome assembly and annotation of blackberry (Rubus argutus, cv. 'Hillquist').</title>
        <authorList>
            <person name="Bruna T."/>
            <person name="Aryal R."/>
            <person name="Dudchenko O."/>
            <person name="Sargent D.J."/>
            <person name="Mead D."/>
            <person name="Buti M."/>
            <person name="Cavallini A."/>
            <person name="Hytonen T."/>
            <person name="Andres J."/>
            <person name="Pham M."/>
            <person name="Weisz D."/>
            <person name="Mascagni F."/>
            <person name="Usai G."/>
            <person name="Natali L."/>
            <person name="Bassil N."/>
            <person name="Fernandez G.E."/>
            <person name="Lomsadze A."/>
            <person name="Armour M."/>
            <person name="Olukolu B."/>
            <person name="Poorten T."/>
            <person name="Britton C."/>
            <person name="Davik J."/>
            <person name="Ashrafi H."/>
            <person name="Aiden E.L."/>
            <person name="Borodovsky M."/>
            <person name="Worthington M."/>
        </authorList>
    </citation>
    <scope>NUCLEOTIDE SEQUENCE [LARGE SCALE GENOMIC DNA]</scope>
    <source>
        <strain evidence="1">PI 553951</strain>
    </source>
</reference>
<name>A0AAW1W7N2_RUBAR</name>
<dbReference type="Proteomes" id="UP001457282">
    <property type="component" value="Unassembled WGS sequence"/>
</dbReference>
<sequence>MEQARYWMWAKRKHNSLMSASHHVQVPSQDDSSWEEQAFAEDAAGPLGGHPLYHLPPSRSILTANRYYNKSVARNTEGAKKISRIVESGSCRANKGDYVTTDLSRGLKYLATPSSIEELDLELRLGDRPKVIKVDK</sequence>
<accession>A0AAW1W7N2</accession>
<gene>
    <name evidence="1" type="ORF">M0R45_029154</name>
</gene>
<keyword evidence="2" id="KW-1185">Reference proteome</keyword>
<comment type="caution">
    <text evidence="1">The sequence shown here is derived from an EMBL/GenBank/DDBJ whole genome shotgun (WGS) entry which is preliminary data.</text>
</comment>
<evidence type="ECO:0000313" key="1">
    <source>
        <dbReference type="EMBL" id="KAK9920603.1"/>
    </source>
</evidence>
<dbReference type="EMBL" id="JBEDUW010000006">
    <property type="protein sequence ID" value="KAK9920603.1"/>
    <property type="molecule type" value="Genomic_DNA"/>
</dbReference>
<proteinExistence type="predicted"/>
<organism evidence="1 2">
    <name type="scientific">Rubus argutus</name>
    <name type="common">Southern blackberry</name>
    <dbReference type="NCBI Taxonomy" id="59490"/>
    <lineage>
        <taxon>Eukaryota</taxon>
        <taxon>Viridiplantae</taxon>
        <taxon>Streptophyta</taxon>
        <taxon>Embryophyta</taxon>
        <taxon>Tracheophyta</taxon>
        <taxon>Spermatophyta</taxon>
        <taxon>Magnoliopsida</taxon>
        <taxon>eudicotyledons</taxon>
        <taxon>Gunneridae</taxon>
        <taxon>Pentapetalae</taxon>
        <taxon>rosids</taxon>
        <taxon>fabids</taxon>
        <taxon>Rosales</taxon>
        <taxon>Rosaceae</taxon>
        <taxon>Rosoideae</taxon>
        <taxon>Rosoideae incertae sedis</taxon>
        <taxon>Rubus</taxon>
    </lineage>
</organism>